<organism evidence="4 5">
    <name type="scientific">Paenibacillus silvae</name>
    <dbReference type="NCBI Taxonomy" id="1325358"/>
    <lineage>
        <taxon>Bacteria</taxon>
        <taxon>Bacillati</taxon>
        <taxon>Bacillota</taxon>
        <taxon>Bacilli</taxon>
        <taxon>Bacillales</taxon>
        <taxon>Paenibacillaceae</taxon>
        <taxon>Paenibacillus</taxon>
    </lineage>
</organism>
<evidence type="ECO:0000256" key="2">
    <source>
        <dbReference type="PROSITE-ProRule" id="PRU00335"/>
    </source>
</evidence>
<sequence>MKNEDRRKQTTEQLLKATKELLHEKGCHSITLKEIMERSGLSKGAIFHYVKTKDEIFVWILLEHLDMIHEAVLNNVAEAEIKTFEGPMQIIAANLSGMEDRELITNKVLAYLLGKEDDPEVSKALQQFYDTSVKHSAHWIELGQQHQVINRSVDANSMGELFVLLSMGLRVRSFMKTNDQDGLKPKELASFMAETLRTASQ</sequence>
<dbReference type="Pfam" id="PF00440">
    <property type="entry name" value="TetR_N"/>
    <property type="match status" value="1"/>
</dbReference>
<feature type="DNA-binding region" description="H-T-H motif" evidence="2">
    <location>
        <begin position="31"/>
        <end position="50"/>
    </location>
</feature>
<reference evidence="4 5" key="1">
    <citation type="submission" date="2018-06" db="EMBL/GenBank/DDBJ databases">
        <title>Isolation of heavy metals resistant Paenibacillus silvae NC2 from Gold-Copper mine in ZiJin, China.</title>
        <authorList>
            <person name="Xu J."/>
            <person name="Mazhar H.S."/>
            <person name="Rensing C."/>
        </authorList>
    </citation>
    <scope>NUCLEOTIDE SEQUENCE [LARGE SCALE GENOMIC DNA]</scope>
    <source>
        <strain evidence="4 5">NC2</strain>
    </source>
</reference>
<dbReference type="SUPFAM" id="SSF48498">
    <property type="entry name" value="Tetracyclin repressor-like, C-terminal domain"/>
    <property type="match status" value="1"/>
</dbReference>
<dbReference type="InterPro" id="IPR036271">
    <property type="entry name" value="Tet_transcr_reg_TetR-rel_C_sf"/>
</dbReference>
<evidence type="ECO:0000256" key="1">
    <source>
        <dbReference type="ARBA" id="ARBA00023125"/>
    </source>
</evidence>
<feature type="domain" description="HTH tetR-type" evidence="3">
    <location>
        <begin position="8"/>
        <end position="68"/>
    </location>
</feature>
<accession>A0A2W6NA84</accession>
<dbReference type="AlphaFoldDB" id="A0A2W6NA84"/>
<dbReference type="Gene3D" id="1.10.357.10">
    <property type="entry name" value="Tetracycline Repressor, domain 2"/>
    <property type="match status" value="1"/>
</dbReference>
<dbReference type="InterPro" id="IPR001647">
    <property type="entry name" value="HTH_TetR"/>
</dbReference>
<keyword evidence="1 2" id="KW-0238">DNA-binding</keyword>
<dbReference type="PANTHER" id="PTHR43479">
    <property type="entry name" value="ACREF/ENVCD OPERON REPRESSOR-RELATED"/>
    <property type="match status" value="1"/>
</dbReference>
<evidence type="ECO:0000313" key="4">
    <source>
        <dbReference type="EMBL" id="PZT52857.1"/>
    </source>
</evidence>
<comment type="caution">
    <text evidence="4">The sequence shown here is derived from an EMBL/GenBank/DDBJ whole genome shotgun (WGS) entry which is preliminary data.</text>
</comment>
<dbReference type="PRINTS" id="PR00455">
    <property type="entry name" value="HTHTETR"/>
</dbReference>
<dbReference type="EMBL" id="QKWW01000085">
    <property type="protein sequence ID" value="PZT52857.1"/>
    <property type="molecule type" value="Genomic_DNA"/>
</dbReference>
<dbReference type="PANTHER" id="PTHR43479:SF11">
    <property type="entry name" value="ACREF_ENVCD OPERON REPRESSOR-RELATED"/>
    <property type="match status" value="1"/>
</dbReference>
<dbReference type="InterPro" id="IPR050624">
    <property type="entry name" value="HTH-type_Tx_Regulator"/>
</dbReference>
<dbReference type="Proteomes" id="UP000249204">
    <property type="component" value="Unassembled WGS sequence"/>
</dbReference>
<evidence type="ECO:0000259" key="3">
    <source>
        <dbReference type="PROSITE" id="PS50977"/>
    </source>
</evidence>
<dbReference type="RefSeq" id="WP_111272895.1">
    <property type="nucleotide sequence ID" value="NZ_QKWW01000085.1"/>
</dbReference>
<gene>
    <name evidence="4" type="ORF">DN757_25025</name>
</gene>
<proteinExistence type="predicted"/>
<dbReference type="PROSITE" id="PS50977">
    <property type="entry name" value="HTH_TETR_2"/>
    <property type="match status" value="1"/>
</dbReference>
<dbReference type="InterPro" id="IPR009057">
    <property type="entry name" value="Homeodomain-like_sf"/>
</dbReference>
<evidence type="ECO:0000313" key="5">
    <source>
        <dbReference type="Proteomes" id="UP000249204"/>
    </source>
</evidence>
<dbReference type="GO" id="GO:0003677">
    <property type="term" value="F:DNA binding"/>
    <property type="evidence" value="ECO:0007669"/>
    <property type="project" value="UniProtKB-UniRule"/>
</dbReference>
<name>A0A2W6NA84_9BACL</name>
<protein>
    <submittedName>
        <fullName evidence="4">TetR/AcrR family transcriptional regulator</fullName>
    </submittedName>
</protein>
<dbReference type="SUPFAM" id="SSF46689">
    <property type="entry name" value="Homeodomain-like"/>
    <property type="match status" value="1"/>
</dbReference>